<dbReference type="EMBL" id="JAATTO010000004">
    <property type="protein sequence ID" value="MBC9977357.1"/>
    <property type="molecule type" value="Genomic_DNA"/>
</dbReference>
<comment type="caution">
    <text evidence="1">The sequence shown here is derived from an EMBL/GenBank/DDBJ whole genome shotgun (WGS) entry which is preliminary data.</text>
</comment>
<name>A0ABR7U1T0_9BRAD</name>
<dbReference type="RefSeq" id="WP_188102938.1">
    <property type="nucleotide sequence ID" value="NZ_JAANIH010000029.1"/>
</dbReference>
<proteinExistence type="predicted"/>
<sequence>MKSAGEALQLIAENDFRLLVDERTPNDVWIVTAERKHVRMLAANGSYRAALRIPKAMFAAFAETSLIEQGPDTLYRLTADGIARTAKVDESR</sequence>
<protein>
    <submittedName>
        <fullName evidence="1">Uncharacterized protein</fullName>
    </submittedName>
</protein>
<accession>A0ABR7U1T0</accession>
<dbReference type="Proteomes" id="UP000639516">
    <property type="component" value="Unassembled WGS sequence"/>
</dbReference>
<evidence type="ECO:0000313" key="1">
    <source>
        <dbReference type="EMBL" id="MBC9977357.1"/>
    </source>
</evidence>
<evidence type="ECO:0000313" key="2">
    <source>
        <dbReference type="Proteomes" id="UP000639516"/>
    </source>
</evidence>
<keyword evidence="2" id="KW-1185">Reference proteome</keyword>
<gene>
    <name evidence="1" type="ORF">HA482_03870</name>
</gene>
<reference evidence="1 2" key="1">
    <citation type="journal article" date="2020" name="Arch. Microbiol.">
        <title>Bradyrhizobium campsiandrae sp. nov., a nitrogen-fixing bacterial strain isolated from a native leguminous tree from the Amazon adapted to flooded conditions.</title>
        <authorList>
            <person name="Cabral Michel D."/>
            <person name="Martins da Costa E."/>
            <person name="Azarias Guimaraes A."/>
            <person name="Soares de Carvalho T."/>
            <person name="Santos de Castro Caputo P."/>
            <person name="Willems A."/>
            <person name="de Souza Moreira F.M."/>
        </authorList>
    </citation>
    <scope>NUCLEOTIDE SEQUENCE [LARGE SCALE GENOMIC DNA]</scope>
    <source>
        <strain evidence="2">INPA 384B</strain>
    </source>
</reference>
<organism evidence="1 2">
    <name type="scientific">Bradyrhizobium campsiandrae</name>
    <dbReference type="NCBI Taxonomy" id="1729892"/>
    <lineage>
        <taxon>Bacteria</taxon>
        <taxon>Pseudomonadati</taxon>
        <taxon>Pseudomonadota</taxon>
        <taxon>Alphaproteobacteria</taxon>
        <taxon>Hyphomicrobiales</taxon>
        <taxon>Nitrobacteraceae</taxon>
        <taxon>Bradyrhizobium</taxon>
    </lineage>
</organism>